<evidence type="ECO:0000313" key="11">
    <source>
        <dbReference type="Proteomes" id="UP000429523"/>
    </source>
</evidence>
<dbReference type="Proteomes" id="UP000437068">
    <property type="component" value="Unassembled WGS sequence"/>
</dbReference>
<evidence type="ECO:0000313" key="6">
    <source>
        <dbReference type="EMBL" id="KAE9060996.1"/>
    </source>
</evidence>
<dbReference type="Proteomes" id="UP000460718">
    <property type="component" value="Unassembled WGS sequence"/>
</dbReference>
<dbReference type="EMBL" id="QXGD01007585">
    <property type="protein sequence ID" value="KAE9160608.1"/>
    <property type="molecule type" value="Genomic_DNA"/>
</dbReference>
<comment type="caution">
    <text evidence="5">The sequence shown here is derived from an EMBL/GenBank/DDBJ whole genome shotgun (WGS) entry which is preliminary data.</text>
</comment>
<accession>A0A6A3PMN8</accession>
<evidence type="ECO:0000313" key="13">
    <source>
        <dbReference type="Proteomes" id="UP000437068"/>
    </source>
</evidence>
<dbReference type="Proteomes" id="UP000441208">
    <property type="component" value="Unassembled WGS sequence"/>
</dbReference>
<organism evidence="5 15">
    <name type="scientific">Phytophthora fragariae</name>
    <dbReference type="NCBI Taxonomy" id="53985"/>
    <lineage>
        <taxon>Eukaryota</taxon>
        <taxon>Sar</taxon>
        <taxon>Stramenopiles</taxon>
        <taxon>Oomycota</taxon>
        <taxon>Peronosporomycetes</taxon>
        <taxon>Peronosporales</taxon>
        <taxon>Peronosporaceae</taxon>
        <taxon>Phytophthora</taxon>
    </lineage>
</organism>
<gene>
    <name evidence="9" type="ORF">PF001_g32378</name>
    <name evidence="7" type="ORF">PF002_g32580</name>
    <name evidence="8" type="ORF">PF005_g30730</name>
    <name evidence="5" type="ORF">PF006_g32430</name>
    <name evidence="6" type="ORF">PF007_g30411</name>
    <name evidence="10" type="ORF">PF008_g32267</name>
    <name evidence="2" type="ORF">PF009_g32042</name>
    <name evidence="4" type="ORF">PF010_g32122</name>
    <name evidence="3" type="ORF">PF011_g31409</name>
</gene>
<evidence type="ECO:0000313" key="3">
    <source>
        <dbReference type="EMBL" id="KAE8956638.1"/>
    </source>
</evidence>
<dbReference type="AlphaFoldDB" id="A0A6A3PMN8"/>
<evidence type="ECO:0000313" key="17">
    <source>
        <dbReference type="Proteomes" id="UP000460718"/>
    </source>
</evidence>
<evidence type="ECO:0000313" key="5">
    <source>
        <dbReference type="EMBL" id="KAE9057390.1"/>
    </source>
</evidence>
<evidence type="ECO:0000313" key="7">
    <source>
        <dbReference type="EMBL" id="KAE9160608.1"/>
    </source>
</evidence>
<sequence length="63" mass="6806">MQWAFVSAYNVRCLSLCTTVQCGLQSTGSIPPLHGCKYILNSLQYDFPGRPPIGNASSVFLPG</sequence>
<feature type="chain" id="PRO_5036165578" description="Secreted protein" evidence="1">
    <location>
        <begin position="16"/>
        <end position="63"/>
    </location>
</feature>
<evidence type="ECO:0000313" key="8">
    <source>
        <dbReference type="EMBL" id="KAE9162744.1"/>
    </source>
</evidence>
<evidence type="ECO:0000313" key="15">
    <source>
        <dbReference type="Proteomes" id="UP000440732"/>
    </source>
</evidence>
<evidence type="ECO:0000256" key="1">
    <source>
        <dbReference type="SAM" id="SignalP"/>
    </source>
</evidence>
<evidence type="ECO:0000313" key="12">
    <source>
        <dbReference type="Proteomes" id="UP000433483"/>
    </source>
</evidence>
<dbReference type="Proteomes" id="UP000433483">
    <property type="component" value="Unassembled WGS sequence"/>
</dbReference>
<evidence type="ECO:0000313" key="2">
    <source>
        <dbReference type="EMBL" id="KAE8917638.1"/>
    </source>
</evidence>
<evidence type="ECO:0000313" key="19">
    <source>
        <dbReference type="Proteomes" id="UP000488956"/>
    </source>
</evidence>
<dbReference type="Proteomes" id="UP000429523">
    <property type="component" value="Unassembled WGS sequence"/>
</dbReference>
<dbReference type="EMBL" id="QXGB01005572">
    <property type="protein sequence ID" value="KAE9162744.1"/>
    <property type="molecule type" value="Genomic_DNA"/>
</dbReference>
<name>A0A6A3PMN8_9STRA</name>
<evidence type="ECO:0000313" key="16">
    <source>
        <dbReference type="Proteomes" id="UP000441208"/>
    </source>
</evidence>
<reference evidence="11 12" key="1">
    <citation type="submission" date="2018-08" db="EMBL/GenBank/DDBJ databases">
        <title>Genomic investigation of the strawberry pathogen Phytophthora fragariae indicates pathogenicity is determined by transcriptional variation in three key races.</title>
        <authorList>
            <person name="Adams T.M."/>
            <person name="Armitage A.D."/>
            <person name="Sobczyk M.K."/>
            <person name="Bates H.J."/>
            <person name="Dunwell J.M."/>
            <person name="Nellist C.F."/>
            <person name="Harrison R.J."/>
        </authorList>
    </citation>
    <scope>NUCLEOTIDE SEQUENCE [LARGE SCALE GENOMIC DNA]</scope>
    <source>
        <strain evidence="9 13">A4</strain>
        <strain evidence="7 14">BC-1</strain>
        <strain evidence="8 12">NOV-27</strain>
        <strain evidence="5 15">NOV-5</strain>
        <strain evidence="6 16">NOV-71</strain>
        <strain evidence="10 18">NOV-77</strain>
        <strain evidence="2 11">NOV-9</strain>
        <strain evidence="4 19">ONT-3</strain>
        <strain evidence="3 17">SCRP245</strain>
    </source>
</reference>
<dbReference type="EMBL" id="QXGF01006891">
    <property type="protein sequence ID" value="KAE8917638.1"/>
    <property type="molecule type" value="Genomic_DNA"/>
</dbReference>
<feature type="signal peptide" evidence="1">
    <location>
        <begin position="1"/>
        <end position="15"/>
    </location>
</feature>
<keyword evidence="12" id="KW-1185">Reference proteome</keyword>
<dbReference type="Proteomes" id="UP000440367">
    <property type="component" value="Unassembled WGS sequence"/>
</dbReference>
<dbReference type="EMBL" id="QXFW01007689">
    <property type="protein sequence ID" value="KAE8956638.1"/>
    <property type="molecule type" value="Genomic_DNA"/>
</dbReference>
<dbReference type="EMBL" id="QXGE01008751">
    <property type="protein sequence ID" value="KAE9261543.1"/>
    <property type="molecule type" value="Genomic_DNA"/>
</dbReference>
<dbReference type="EMBL" id="QXFZ01005413">
    <property type="protein sequence ID" value="KAE9060996.1"/>
    <property type="molecule type" value="Genomic_DNA"/>
</dbReference>
<evidence type="ECO:0008006" key="20">
    <source>
        <dbReference type="Google" id="ProtNLM"/>
    </source>
</evidence>
<keyword evidence="1" id="KW-0732">Signal</keyword>
<dbReference type="EMBL" id="QXFX01008563">
    <property type="protein sequence ID" value="KAE9055513.1"/>
    <property type="molecule type" value="Genomic_DNA"/>
</dbReference>
<proteinExistence type="predicted"/>
<dbReference type="EMBL" id="QXFY01008612">
    <property type="protein sequence ID" value="KAE9263837.1"/>
    <property type="molecule type" value="Genomic_DNA"/>
</dbReference>
<protein>
    <recommendedName>
        <fullName evidence="20">Secreted protein</fullName>
    </recommendedName>
</protein>
<evidence type="ECO:0000313" key="10">
    <source>
        <dbReference type="EMBL" id="KAE9263837.1"/>
    </source>
</evidence>
<dbReference type="Proteomes" id="UP000486351">
    <property type="component" value="Unassembled WGS sequence"/>
</dbReference>
<evidence type="ECO:0000313" key="14">
    <source>
        <dbReference type="Proteomes" id="UP000440367"/>
    </source>
</evidence>
<dbReference type="Proteomes" id="UP000488956">
    <property type="component" value="Unassembled WGS sequence"/>
</dbReference>
<dbReference type="Proteomes" id="UP000440732">
    <property type="component" value="Unassembled WGS sequence"/>
</dbReference>
<dbReference type="EMBL" id="QXGA01008871">
    <property type="protein sequence ID" value="KAE9057390.1"/>
    <property type="molecule type" value="Genomic_DNA"/>
</dbReference>
<evidence type="ECO:0000313" key="9">
    <source>
        <dbReference type="EMBL" id="KAE9261543.1"/>
    </source>
</evidence>
<evidence type="ECO:0000313" key="18">
    <source>
        <dbReference type="Proteomes" id="UP000486351"/>
    </source>
</evidence>
<evidence type="ECO:0000313" key="4">
    <source>
        <dbReference type="EMBL" id="KAE9055513.1"/>
    </source>
</evidence>